<dbReference type="OrthoDB" id="422106at2759"/>
<sequence>MATDMDIDMDIDVGVIEELPIPDMVDIELIPDQPSGVQNGTSAPNDSSGPDAEKPTPEKVHIRGLDNLTTGDVKKFAQQYFPTGHIERVEWIDDSSLNLVYSNNEVAEEALRQFSTQELPEDISQLPILQSLNAKPFPDNEKISLQVRIAVVGDRKQRGARERSRFYLFNPEYDPAERRKREGGRRYRDRDDDGYRSRRYDEREQRNRQREDAEAGFDSSLYDDDEAALATRSGRIHRRSGSGSSGSDFKEQTDNRRGSGLRELFPDRGGSDGRLRDRSASPTRNDERASDYNRRRGNTAAAENRSKAQAIKARFRRETSTTKELFPSKLSTTHRSGVLDATDETADLFANRMPVPFMDGSSDVRPSNKRSLAERITSEQPQGFSIRGTAKPASTSGFSIKGLASENSATTMKELFPARAGGGNSGKELFSERLQMELNGVEMEMDMEKIPLYFANDRRYTK</sequence>
<name>A0A5N6K4R7_MONLA</name>
<evidence type="ECO:0000256" key="1">
    <source>
        <dbReference type="SAM" id="MobiDB-lite"/>
    </source>
</evidence>
<proteinExistence type="predicted"/>
<dbReference type="Proteomes" id="UP000326757">
    <property type="component" value="Unassembled WGS sequence"/>
</dbReference>
<dbReference type="GO" id="GO:0005634">
    <property type="term" value="C:nucleus"/>
    <property type="evidence" value="ECO:0007669"/>
    <property type="project" value="TreeGrafter"/>
</dbReference>
<accession>A0A5N6K4R7</accession>
<feature type="region of interest" description="Disordered" evidence="1">
    <location>
        <begin position="376"/>
        <end position="399"/>
    </location>
</feature>
<dbReference type="Pfam" id="PF10309">
    <property type="entry name" value="NCBP3"/>
    <property type="match status" value="1"/>
</dbReference>
<feature type="region of interest" description="Disordered" evidence="1">
    <location>
        <begin position="177"/>
        <end position="323"/>
    </location>
</feature>
<keyword evidence="3" id="KW-1185">Reference proteome</keyword>
<feature type="region of interest" description="Disordered" evidence="1">
    <location>
        <begin position="30"/>
        <end position="58"/>
    </location>
</feature>
<feature type="compositionally biased region" description="Basic and acidic residues" evidence="1">
    <location>
        <begin position="264"/>
        <end position="294"/>
    </location>
</feature>
<protein>
    <submittedName>
        <fullName evidence="2">Uncharacterized protein</fullName>
    </submittedName>
</protein>
<dbReference type="EMBL" id="VIGI01000008">
    <property type="protein sequence ID" value="KAB8297313.1"/>
    <property type="molecule type" value="Genomic_DNA"/>
</dbReference>
<feature type="compositionally biased region" description="Basic and acidic residues" evidence="1">
    <location>
        <begin position="177"/>
        <end position="213"/>
    </location>
</feature>
<dbReference type="PANTHER" id="PTHR16291">
    <property type="entry name" value="NUCLEAR CAP-BINDING PROTEIN SUBUNIT 3"/>
    <property type="match status" value="1"/>
</dbReference>
<dbReference type="GO" id="GO:0003729">
    <property type="term" value="F:mRNA binding"/>
    <property type="evidence" value="ECO:0007669"/>
    <property type="project" value="InterPro"/>
</dbReference>
<feature type="compositionally biased region" description="Basic and acidic residues" evidence="1">
    <location>
        <begin position="248"/>
        <end position="257"/>
    </location>
</feature>
<comment type="caution">
    <text evidence="2">The sequence shown here is derived from an EMBL/GenBank/DDBJ whole genome shotgun (WGS) entry which is preliminary data.</text>
</comment>
<evidence type="ECO:0000313" key="3">
    <source>
        <dbReference type="Proteomes" id="UP000326757"/>
    </source>
</evidence>
<dbReference type="PANTHER" id="PTHR16291:SF0">
    <property type="entry name" value="NUCLEAR CAP-BINDING PROTEIN SUBUNIT 3"/>
    <property type="match status" value="1"/>
</dbReference>
<dbReference type="GO" id="GO:0000340">
    <property type="term" value="F:RNA 7-methylguanosine cap binding"/>
    <property type="evidence" value="ECO:0007669"/>
    <property type="project" value="InterPro"/>
</dbReference>
<dbReference type="InterPro" id="IPR019416">
    <property type="entry name" value="NCBP3"/>
</dbReference>
<organism evidence="2 3">
    <name type="scientific">Monilinia laxa</name>
    <name type="common">Brown rot fungus</name>
    <name type="synonym">Sclerotinia laxa</name>
    <dbReference type="NCBI Taxonomy" id="61186"/>
    <lineage>
        <taxon>Eukaryota</taxon>
        <taxon>Fungi</taxon>
        <taxon>Dikarya</taxon>
        <taxon>Ascomycota</taxon>
        <taxon>Pezizomycotina</taxon>
        <taxon>Leotiomycetes</taxon>
        <taxon>Helotiales</taxon>
        <taxon>Sclerotiniaceae</taxon>
        <taxon>Monilinia</taxon>
    </lineage>
</organism>
<evidence type="ECO:0000313" key="2">
    <source>
        <dbReference type="EMBL" id="KAB8297313.1"/>
    </source>
</evidence>
<dbReference type="AlphaFoldDB" id="A0A5N6K4R7"/>
<feature type="compositionally biased region" description="Polar residues" evidence="1">
    <location>
        <begin position="35"/>
        <end position="48"/>
    </location>
</feature>
<reference evidence="2 3" key="1">
    <citation type="submission" date="2019-06" db="EMBL/GenBank/DDBJ databases">
        <title>Genome Sequence of the Brown Rot Fungal Pathogen Monilinia laxa.</title>
        <authorList>
            <person name="De Miccolis Angelini R.M."/>
            <person name="Landi L."/>
            <person name="Abate D."/>
            <person name="Pollastro S."/>
            <person name="Romanazzi G."/>
            <person name="Faretra F."/>
        </authorList>
    </citation>
    <scope>NUCLEOTIDE SEQUENCE [LARGE SCALE GENOMIC DNA]</scope>
    <source>
        <strain evidence="2 3">Mlax316</strain>
    </source>
</reference>
<gene>
    <name evidence="2" type="ORF">EYC80_002664</name>
</gene>